<keyword evidence="13" id="KW-0460">Magnesium</keyword>
<dbReference type="InterPro" id="IPR017932">
    <property type="entry name" value="GATase_2_dom"/>
</dbReference>
<comment type="catalytic activity">
    <reaction evidence="10">
        <text>5-phospho-beta-D-ribosylamine + L-glutamate + diphosphate = 5-phospho-alpha-D-ribose 1-diphosphate + L-glutamine + H2O</text>
        <dbReference type="Rhea" id="RHEA:14905"/>
        <dbReference type="ChEBI" id="CHEBI:15377"/>
        <dbReference type="ChEBI" id="CHEBI:29985"/>
        <dbReference type="ChEBI" id="CHEBI:33019"/>
        <dbReference type="ChEBI" id="CHEBI:58017"/>
        <dbReference type="ChEBI" id="CHEBI:58359"/>
        <dbReference type="ChEBI" id="CHEBI:58681"/>
        <dbReference type="EC" id="2.4.2.14"/>
    </reaction>
    <physiologicalReaction direction="right-to-left" evidence="10">
        <dbReference type="Rhea" id="RHEA:14907"/>
    </physiologicalReaction>
</comment>
<keyword evidence="6 11" id="KW-0658">Purine biosynthesis</keyword>
<dbReference type="CDD" id="cd00715">
    <property type="entry name" value="GPATase_N"/>
    <property type="match status" value="1"/>
</dbReference>
<feature type="binding site" evidence="13">
    <location>
        <position position="371"/>
    </location>
    <ligand>
        <name>Mg(2+)</name>
        <dbReference type="ChEBI" id="CHEBI:18420"/>
    </ligand>
</feature>
<dbReference type="Pfam" id="PF00156">
    <property type="entry name" value="Pribosyltran"/>
    <property type="match status" value="1"/>
</dbReference>
<evidence type="ECO:0000256" key="1">
    <source>
        <dbReference type="ARBA" id="ARBA00005209"/>
    </source>
</evidence>
<reference evidence="16" key="1">
    <citation type="submission" date="2023-03" db="EMBL/GenBank/DDBJ databases">
        <authorList>
            <person name="Steffen K."/>
            <person name="Cardenas P."/>
        </authorList>
    </citation>
    <scope>NUCLEOTIDE SEQUENCE</scope>
</reference>
<dbReference type="Gene3D" id="3.60.20.10">
    <property type="entry name" value="Glutamine Phosphoribosylpyrophosphate, subunit 1, domain 1"/>
    <property type="match status" value="1"/>
</dbReference>
<dbReference type="CDD" id="cd06223">
    <property type="entry name" value="PRTases_typeI"/>
    <property type="match status" value="1"/>
</dbReference>
<dbReference type="Pfam" id="PF13522">
    <property type="entry name" value="GATase_6"/>
    <property type="match status" value="1"/>
</dbReference>
<evidence type="ECO:0000313" key="16">
    <source>
        <dbReference type="EMBL" id="CAI8019817.1"/>
    </source>
</evidence>
<evidence type="ECO:0000256" key="11">
    <source>
        <dbReference type="PIRNR" id="PIRNR000485"/>
    </source>
</evidence>
<feature type="binding site" evidence="14">
    <location>
        <position position="408"/>
    </location>
    <ligand>
        <name>[4Fe-4S] cluster</name>
        <dbReference type="ChEBI" id="CHEBI:49883"/>
    </ligand>
</feature>
<evidence type="ECO:0000313" key="17">
    <source>
        <dbReference type="Proteomes" id="UP001174909"/>
    </source>
</evidence>
<dbReference type="AlphaFoldDB" id="A0AA35S0I1"/>
<evidence type="ECO:0000256" key="4">
    <source>
        <dbReference type="ARBA" id="ARBA00022676"/>
    </source>
</evidence>
<dbReference type="SUPFAM" id="SSF56235">
    <property type="entry name" value="N-terminal nucleophile aminohydrolases (Ntn hydrolases)"/>
    <property type="match status" value="1"/>
</dbReference>
<evidence type="ECO:0000256" key="13">
    <source>
        <dbReference type="PIRSR" id="PIRSR000485-2"/>
    </source>
</evidence>
<dbReference type="EC" id="2.4.2.14" evidence="3 11"/>
<evidence type="ECO:0000256" key="3">
    <source>
        <dbReference type="ARBA" id="ARBA00011941"/>
    </source>
</evidence>
<protein>
    <recommendedName>
        <fullName evidence="8 11">Amidophosphoribosyltransferase</fullName>
        <shortName evidence="11">ATase</shortName>
        <ecNumber evidence="3 11">2.4.2.14</ecNumber>
    </recommendedName>
    <alternativeName>
        <fullName evidence="9 11">Glutamine phosphoribosylpyrophosphate amidotransferase</fullName>
    </alternativeName>
</protein>
<comment type="caution">
    <text evidence="16">The sequence shown here is derived from an EMBL/GenBank/DDBJ whole genome shotgun (WGS) entry which is preliminary data.</text>
</comment>
<dbReference type="InterPro" id="IPR005854">
    <property type="entry name" value="PurF"/>
</dbReference>
<comment type="cofactor">
    <cofactor evidence="13">
        <name>Mg(2+)</name>
        <dbReference type="ChEBI" id="CHEBI:18420"/>
    </cofactor>
    <text evidence="13">Binds 1 Mg(2+) ion per subunit.</text>
</comment>
<evidence type="ECO:0000256" key="14">
    <source>
        <dbReference type="PIRSR" id="PIRSR000485-3"/>
    </source>
</evidence>
<keyword evidence="7" id="KW-0315">Glutamine amidotransferase</keyword>
<dbReference type="InterPro" id="IPR035584">
    <property type="entry name" value="PurF_N"/>
</dbReference>
<keyword evidence="4 11" id="KW-0328">Glycosyltransferase</keyword>
<keyword evidence="14" id="KW-0411">Iron-sulfur</keyword>
<dbReference type="PIRSF" id="PIRSF000485">
    <property type="entry name" value="Amd_phspho_trans"/>
    <property type="match status" value="1"/>
</dbReference>
<feature type="binding site" evidence="13">
    <location>
        <position position="309"/>
    </location>
    <ligand>
        <name>Mg(2+)</name>
        <dbReference type="ChEBI" id="CHEBI:18420"/>
    </ligand>
</feature>
<dbReference type="Proteomes" id="UP001174909">
    <property type="component" value="Unassembled WGS sequence"/>
</dbReference>
<dbReference type="GO" id="GO:0006164">
    <property type="term" value="P:purine nucleotide biosynthetic process"/>
    <property type="evidence" value="ECO:0007669"/>
    <property type="project" value="UniProtKB-KW"/>
</dbReference>
<evidence type="ECO:0000256" key="8">
    <source>
        <dbReference type="ARBA" id="ARBA00033770"/>
    </source>
</evidence>
<evidence type="ECO:0000256" key="7">
    <source>
        <dbReference type="ARBA" id="ARBA00022962"/>
    </source>
</evidence>
<feature type="binding site" evidence="14">
    <location>
        <position position="262"/>
    </location>
    <ligand>
        <name>[4Fe-4S] cluster</name>
        <dbReference type="ChEBI" id="CHEBI:49883"/>
    </ligand>
</feature>
<feature type="binding site" evidence="14">
    <location>
        <position position="462"/>
    </location>
    <ligand>
        <name>[4Fe-4S] cluster</name>
        <dbReference type="ChEBI" id="CHEBI:49883"/>
    </ligand>
</feature>
<keyword evidence="17" id="KW-1185">Reference proteome</keyword>
<dbReference type="GO" id="GO:0009113">
    <property type="term" value="P:purine nucleobase biosynthetic process"/>
    <property type="evidence" value="ECO:0007669"/>
    <property type="project" value="InterPro"/>
</dbReference>
<dbReference type="EMBL" id="CASHTH010001778">
    <property type="protein sequence ID" value="CAI8019817.1"/>
    <property type="molecule type" value="Genomic_DNA"/>
</dbReference>
<accession>A0AA35S0I1</accession>
<dbReference type="GO" id="GO:0051536">
    <property type="term" value="F:iron-sulfur cluster binding"/>
    <property type="evidence" value="ECO:0007669"/>
    <property type="project" value="UniProtKB-KW"/>
</dbReference>
<sequence length="482" mass="51961">MNGDTPRHPNSTVAPQDDYPREACGIVGIYSEGEDVARYAFFGLYALQHRGQESAGIASSTGDGINLRVSMGLVGQAFQEEDIARLPGHIAIGHTRYSTTGSSAINNAQPICSVSAAVNLALAHNGNVINALDLKQELSLWGCEFNGSNDSEIIAHLLANAPGLNWQERIAYCMRRLQGAYSLTVMTPTELLGIRDPLGVRPLCIGKLSNGWVLASESCAFDHIGAEFIRDVEPGEAVLIDADGIRTIYKRPPDNGRVSAGCVFEYIYFARPDSVIEGRSVHSARAAMGAALSNVDPIDADLVIGVPDSATAAAVGYSQESGIPYAEGLVKNRYVGRTFIQPDQQLRDLGVRLKLNVLPEIIRGKRIVVVDDSIVRGTTTPHVVNLLRRGGASEVHLRICAPPIISTCHFGLTWRQKPELIAANMTVDDIRDYVGADSLGFLSHEALVNAVGLQRNSLCMACFTGDYPIPVQLEMDKLALEV</sequence>
<dbReference type="Gene3D" id="3.40.50.2020">
    <property type="match status" value="1"/>
</dbReference>
<comment type="pathway">
    <text evidence="1 11">Purine metabolism; IMP biosynthesis via de novo pathway; N(1)-(5-phospho-D-ribosyl)glycinamide from 5-phospho-alpha-D-ribose 1-diphosphate: step 1/2.</text>
</comment>
<comment type="cofactor">
    <cofactor evidence="14">
        <name>[4Fe-4S] cluster</name>
        <dbReference type="ChEBI" id="CHEBI:49883"/>
    </cofactor>
    <text evidence="14">Binds 1 [4Fe-4S] cluster per subunit.</text>
</comment>
<keyword evidence="13" id="KW-0479">Metal-binding</keyword>
<proteinExistence type="inferred from homology"/>
<feature type="binding site" evidence="13">
    <location>
        <position position="372"/>
    </location>
    <ligand>
        <name>Mg(2+)</name>
        <dbReference type="ChEBI" id="CHEBI:18420"/>
    </ligand>
</feature>
<organism evidence="16 17">
    <name type="scientific">Geodia barretti</name>
    <name type="common">Barrett's horny sponge</name>
    <dbReference type="NCBI Taxonomy" id="519541"/>
    <lineage>
        <taxon>Eukaryota</taxon>
        <taxon>Metazoa</taxon>
        <taxon>Porifera</taxon>
        <taxon>Demospongiae</taxon>
        <taxon>Heteroscleromorpha</taxon>
        <taxon>Tetractinellida</taxon>
        <taxon>Astrophorina</taxon>
        <taxon>Geodiidae</taxon>
        <taxon>Geodia</taxon>
    </lineage>
</organism>
<evidence type="ECO:0000259" key="15">
    <source>
        <dbReference type="PROSITE" id="PS51278"/>
    </source>
</evidence>
<gene>
    <name evidence="16" type="ORF">GBAR_LOCUS11874</name>
</gene>
<dbReference type="InterPro" id="IPR000836">
    <property type="entry name" value="PRTase_dom"/>
</dbReference>
<evidence type="ECO:0000256" key="12">
    <source>
        <dbReference type="PIRSR" id="PIRSR000485-1"/>
    </source>
</evidence>
<dbReference type="HAMAP" id="MF_01931">
    <property type="entry name" value="PurF"/>
    <property type="match status" value="1"/>
</dbReference>
<feature type="domain" description="Glutamine amidotransferase type-2" evidence="15">
    <location>
        <begin position="24"/>
        <end position="243"/>
    </location>
</feature>
<evidence type="ECO:0000256" key="5">
    <source>
        <dbReference type="ARBA" id="ARBA00022679"/>
    </source>
</evidence>
<dbReference type="NCBIfam" id="TIGR01134">
    <property type="entry name" value="purF"/>
    <property type="match status" value="1"/>
</dbReference>
<dbReference type="GO" id="GO:0046872">
    <property type="term" value="F:metal ion binding"/>
    <property type="evidence" value="ECO:0007669"/>
    <property type="project" value="UniProtKB-KW"/>
</dbReference>
<evidence type="ECO:0000256" key="10">
    <source>
        <dbReference type="ARBA" id="ARBA00048545"/>
    </source>
</evidence>
<dbReference type="SUPFAM" id="SSF53271">
    <property type="entry name" value="PRTase-like"/>
    <property type="match status" value="1"/>
</dbReference>
<keyword evidence="5 11" id="KW-0808">Transferase</keyword>
<name>A0AA35S0I1_GEOBA</name>
<dbReference type="PROSITE" id="PS51278">
    <property type="entry name" value="GATASE_TYPE_2"/>
    <property type="match status" value="1"/>
</dbReference>
<comment type="similarity">
    <text evidence="2 11">In the C-terminal section; belongs to the purine/pyrimidine phosphoribosyltransferase family.</text>
</comment>
<dbReference type="PANTHER" id="PTHR11907">
    <property type="entry name" value="AMIDOPHOSPHORIBOSYLTRANSFERASE"/>
    <property type="match status" value="1"/>
</dbReference>
<evidence type="ECO:0000256" key="6">
    <source>
        <dbReference type="ARBA" id="ARBA00022755"/>
    </source>
</evidence>
<dbReference type="GO" id="GO:0004044">
    <property type="term" value="F:amidophosphoribosyltransferase activity"/>
    <property type="evidence" value="ECO:0007669"/>
    <property type="project" value="UniProtKB-EC"/>
</dbReference>
<dbReference type="InterPro" id="IPR029057">
    <property type="entry name" value="PRTase-like"/>
</dbReference>
<evidence type="ECO:0000256" key="9">
    <source>
        <dbReference type="ARBA" id="ARBA00033776"/>
    </source>
</evidence>
<dbReference type="InterPro" id="IPR029055">
    <property type="entry name" value="Ntn_hydrolases_N"/>
</dbReference>
<feature type="active site" description="Nucleophile" evidence="12">
    <location>
        <position position="24"/>
    </location>
</feature>
<feature type="binding site" evidence="14">
    <location>
        <position position="459"/>
    </location>
    <ligand>
        <name>[4Fe-4S] cluster</name>
        <dbReference type="ChEBI" id="CHEBI:49883"/>
    </ligand>
</feature>
<evidence type="ECO:0000256" key="2">
    <source>
        <dbReference type="ARBA" id="ARBA00010138"/>
    </source>
</evidence>
<keyword evidence="14" id="KW-0408">Iron</keyword>